<dbReference type="InterPro" id="IPR033138">
    <property type="entry name" value="Cu_oxidase_CS"/>
</dbReference>
<evidence type="ECO:0000313" key="10">
    <source>
        <dbReference type="Proteomes" id="UP000799444"/>
    </source>
</evidence>
<reference evidence="9" key="1">
    <citation type="journal article" date="2020" name="Stud. Mycol.">
        <title>101 Dothideomycetes genomes: a test case for predicting lifestyles and emergence of pathogens.</title>
        <authorList>
            <person name="Haridas S."/>
            <person name="Albert R."/>
            <person name="Binder M."/>
            <person name="Bloem J."/>
            <person name="Labutti K."/>
            <person name="Salamov A."/>
            <person name="Andreopoulos B."/>
            <person name="Baker S."/>
            <person name="Barry K."/>
            <person name="Bills G."/>
            <person name="Bluhm B."/>
            <person name="Cannon C."/>
            <person name="Castanera R."/>
            <person name="Culley D."/>
            <person name="Daum C."/>
            <person name="Ezra D."/>
            <person name="Gonzalez J."/>
            <person name="Henrissat B."/>
            <person name="Kuo A."/>
            <person name="Liang C."/>
            <person name="Lipzen A."/>
            <person name="Lutzoni F."/>
            <person name="Magnuson J."/>
            <person name="Mondo S."/>
            <person name="Nolan M."/>
            <person name="Ohm R."/>
            <person name="Pangilinan J."/>
            <person name="Park H.-J."/>
            <person name="Ramirez L."/>
            <person name="Alfaro M."/>
            <person name="Sun H."/>
            <person name="Tritt A."/>
            <person name="Yoshinaga Y."/>
            <person name="Zwiers L.-H."/>
            <person name="Turgeon B."/>
            <person name="Goodwin S."/>
            <person name="Spatafora J."/>
            <person name="Crous P."/>
            <person name="Grigoriev I."/>
        </authorList>
    </citation>
    <scope>NUCLEOTIDE SEQUENCE</scope>
    <source>
        <strain evidence="9">CBS 125425</strain>
    </source>
</reference>
<evidence type="ECO:0000259" key="8">
    <source>
        <dbReference type="Pfam" id="PF07732"/>
    </source>
</evidence>
<dbReference type="PANTHER" id="PTHR11709">
    <property type="entry name" value="MULTI-COPPER OXIDASE"/>
    <property type="match status" value="1"/>
</dbReference>
<dbReference type="InterPro" id="IPR002355">
    <property type="entry name" value="Cu_oxidase_Cu_BS"/>
</dbReference>
<sequence>MFSFSHSFAYAVALSGSISFISALSLPTRDQPTHFIPRQASPGFSGCVYPSGWTNCNDKDNRGCWVRDDKGFEYNITTDYEDFVPQGTTRTIDLTLTEEPYTADGTVKPLAKLINGKYPGELIEACWGDTLIVNVKNELPTNGTTIHWHGIRQLGTNQMDGVNAVTQCPTSEGDTFQYKFKLTQYGHTWYHSHYSSQYSDGVAAPLLIHGPNSDQWDEEWAPIMVSDWIHKSAFEAFHVELFGPGLPMADSIVVNGTGRYNGGGDYYRNKFEAGKKYLIRIINASTGFHFHFSIDNHKFKVISTDFVPIEPYETRNISVGIGQRYSIIVEATPETVSSNGKYWMRTEYVGGCNAALTGVPPSDQDGQRTGIISYADSTGTDNPTTTRWPITVGCKDEPYEKLIPKVKWEVSAPQNDVNDDVFEAGQDQDPSHGRFGVKHWSITDTPMWLNFSNPTLLNIGNTSFDKEYAVVDYNFKDGDNWVYMVIQSGSLDSGLNKLATAHPIHLHGHDFAILAQSSTKYSRTASPATFNLSNPPRRDVAMLPAGGFLAIAFKPDNPGVWLLHCHIAWHAGSGLALQIIERQDEIAGFIGAAAFTEAQDDCKKWDTWLEENPDKLDLSRDQEDSGI</sequence>
<dbReference type="CDD" id="cd13854">
    <property type="entry name" value="CuRO_1_MaLCC_like"/>
    <property type="match status" value="1"/>
</dbReference>
<dbReference type="PROSITE" id="PS00080">
    <property type="entry name" value="MULTICOPPER_OXIDASE2"/>
    <property type="match status" value="1"/>
</dbReference>
<dbReference type="GO" id="GO:0016491">
    <property type="term" value="F:oxidoreductase activity"/>
    <property type="evidence" value="ECO:0007669"/>
    <property type="project" value="UniProtKB-KW"/>
</dbReference>
<feature type="domain" description="Plastocyanin-like" evidence="7">
    <location>
        <begin position="452"/>
        <end position="584"/>
    </location>
</feature>
<keyword evidence="4" id="KW-0186">Copper</keyword>
<dbReference type="EMBL" id="ML996169">
    <property type="protein sequence ID" value="KAF2732942.1"/>
    <property type="molecule type" value="Genomic_DNA"/>
</dbReference>
<keyword evidence="10" id="KW-1185">Reference proteome</keyword>
<dbReference type="SUPFAM" id="SSF49503">
    <property type="entry name" value="Cupredoxins"/>
    <property type="match status" value="3"/>
</dbReference>
<dbReference type="CDD" id="cd13901">
    <property type="entry name" value="CuRO_3_MaLCC_like"/>
    <property type="match status" value="1"/>
</dbReference>
<feature type="domain" description="Plastocyanin-like" evidence="8">
    <location>
        <begin position="97"/>
        <end position="212"/>
    </location>
</feature>
<evidence type="ECO:0008006" key="11">
    <source>
        <dbReference type="Google" id="ProtNLM"/>
    </source>
</evidence>
<dbReference type="Gene3D" id="2.60.40.420">
    <property type="entry name" value="Cupredoxins - blue copper proteins"/>
    <property type="match status" value="3"/>
</dbReference>
<dbReference type="InterPro" id="IPR008972">
    <property type="entry name" value="Cupredoxin"/>
</dbReference>
<feature type="signal peptide" evidence="5">
    <location>
        <begin position="1"/>
        <end position="23"/>
    </location>
</feature>
<dbReference type="InterPro" id="IPR001117">
    <property type="entry name" value="Cu-oxidase_2nd"/>
</dbReference>
<name>A0A9P4UY99_9PLEO</name>
<dbReference type="Pfam" id="PF07732">
    <property type="entry name" value="Cu-oxidase_3"/>
    <property type="match status" value="1"/>
</dbReference>
<evidence type="ECO:0000256" key="2">
    <source>
        <dbReference type="ARBA" id="ARBA00022723"/>
    </source>
</evidence>
<dbReference type="PANTHER" id="PTHR11709:SF71">
    <property type="entry name" value="OXIDOREDUCTASE TPCJ"/>
    <property type="match status" value="1"/>
</dbReference>
<keyword evidence="3" id="KW-0560">Oxidoreductase</keyword>
<dbReference type="InterPro" id="IPR045087">
    <property type="entry name" value="Cu-oxidase_fam"/>
</dbReference>
<dbReference type="GO" id="GO:0005507">
    <property type="term" value="F:copper ion binding"/>
    <property type="evidence" value="ECO:0007669"/>
    <property type="project" value="InterPro"/>
</dbReference>
<feature type="domain" description="Plastocyanin-like" evidence="6">
    <location>
        <begin position="222"/>
        <end position="375"/>
    </location>
</feature>
<evidence type="ECO:0000256" key="5">
    <source>
        <dbReference type="SAM" id="SignalP"/>
    </source>
</evidence>
<feature type="chain" id="PRO_5040109852" description="Laccase" evidence="5">
    <location>
        <begin position="24"/>
        <end position="627"/>
    </location>
</feature>
<evidence type="ECO:0000256" key="4">
    <source>
        <dbReference type="ARBA" id="ARBA00023008"/>
    </source>
</evidence>
<comment type="caution">
    <text evidence="9">The sequence shown here is derived from an EMBL/GenBank/DDBJ whole genome shotgun (WGS) entry which is preliminary data.</text>
</comment>
<evidence type="ECO:0000259" key="6">
    <source>
        <dbReference type="Pfam" id="PF00394"/>
    </source>
</evidence>
<organism evidence="9 10">
    <name type="scientific">Polyplosphaeria fusca</name>
    <dbReference type="NCBI Taxonomy" id="682080"/>
    <lineage>
        <taxon>Eukaryota</taxon>
        <taxon>Fungi</taxon>
        <taxon>Dikarya</taxon>
        <taxon>Ascomycota</taxon>
        <taxon>Pezizomycotina</taxon>
        <taxon>Dothideomycetes</taxon>
        <taxon>Pleosporomycetidae</taxon>
        <taxon>Pleosporales</taxon>
        <taxon>Tetraplosphaeriaceae</taxon>
        <taxon>Polyplosphaeria</taxon>
    </lineage>
</organism>
<keyword evidence="2" id="KW-0479">Metal-binding</keyword>
<dbReference type="PROSITE" id="PS00079">
    <property type="entry name" value="MULTICOPPER_OXIDASE1"/>
    <property type="match status" value="1"/>
</dbReference>
<accession>A0A9P4UY99</accession>
<proteinExistence type="inferred from homology"/>
<protein>
    <recommendedName>
        <fullName evidence="11">Laccase</fullName>
    </recommendedName>
</protein>
<comment type="similarity">
    <text evidence="1">Belongs to the multicopper oxidase family.</text>
</comment>
<evidence type="ECO:0000256" key="3">
    <source>
        <dbReference type="ARBA" id="ARBA00023002"/>
    </source>
</evidence>
<dbReference type="CDD" id="cd13880">
    <property type="entry name" value="CuRO_2_MaLCC_like"/>
    <property type="match status" value="1"/>
</dbReference>
<dbReference type="InterPro" id="IPR011707">
    <property type="entry name" value="Cu-oxidase-like_N"/>
</dbReference>
<evidence type="ECO:0000256" key="1">
    <source>
        <dbReference type="ARBA" id="ARBA00010609"/>
    </source>
</evidence>
<dbReference type="Proteomes" id="UP000799444">
    <property type="component" value="Unassembled WGS sequence"/>
</dbReference>
<dbReference type="AlphaFoldDB" id="A0A9P4UY99"/>
<dbReference type="FunFam" id="2.60.40.420:FF:000021">
    <property type="entry name" value="Extracellular dihydrogeodin oxidase/laccase"/>
    <property type="match status" value="1"/>
</dbReference>
<gene>
    <name evidence="9" type="ORF">EJ04DRAFT_299397</name>
</gene>
<keyword evidence="5" id="KW-0732">Signal</keyword>
<evidence type="ECO:0000259" key="7">
    <source>
        <dbReference type="Pfam" id="PF07731"/>
    </source>
</evidence>
<dbReference type="Pfam" id="PF00394">
    <property type="entry name" value="Cu-oxidase"/>
    <property type="match status" value="1"/>
</dbReference>
<dbReference type="FunFam" id="2.60.40.420:FF:000045">
    <property type="entry name" value="Laccase 2"/>
    <property type="match status" value="1"/>
</dbReference>
<dbReference type="InterPro" id="IPR011706">
    <property type="entry name" value="Cu-oxidase_C"/>
</dbReference>
<evidence type="ECO:0000313" key="9">
    <source>
        <dbReference type="EMBL" id="KAF2732942.1"/>
    </source>
</evidence>
<dbReference type="OrthoDB" id="2121828at2759"/>
<dbReference type="Pfam" id="PF07731">
    <property type="entry name" value="Cu-oxidase_2"/>
    <property type="match status" value="1"/>
</dbReference>